<keyword evidence="5" id="KW-1185">Reference proteome</keyword>
<evidence type="ECO:0000313" key="5">
    <source>
        <dbReference type="Proteomes" id="UP000316882"/>
    </source>
</evidence>
<evidence type="ECO:0000259" key="3">
    <source>
        <dbReference type="PROSITE" id="PS51000"/>
    </source>
</evidence>
<evidence type="ECO:0000313" key="4">
    <source>
        <dbReference type="EMBL" id="GEB31686.1"/>
    </source>
</evidence>
<gene>
    <name evidence="4" type="ORF">BPA01_12660</name>
</gene>
<dbReference type="Pfam" id="PF25583">
    <property type="entry name" value="WCX"/>
    <property type="match status" value="1"/>
</dbReference>
<dbReference type="InterPro" id="IPR057727">
    <property type="entry name" value="WCX_dom"/>
</dbReference>
<dbReference type="InterPro" id="IPR028349">
    <property type="entry name" value="PafC-like"/>
</dbReference>
<dbReference type="Pfam" id="PF08279">
    <property type="entry name" value="HTH_11"/>
    <property type="match status" value="1"/>
</dbReference>
<dbReference type="Proteomes" id="UP000316882">
    <property type="component" value="Unassembled WGS sequence"/>
</dbReference>
<feature type="domain" description="HTH deoR-type" evidence="3">
    <location>
        <begin position="3"/>
        <end position="62"/>
    </location>
</feature>
<dbReference type="GO" id="GO:0003700">
    <property type="term" value="F:DNA-binding transcription factor activity"/>
    <property type="evidence" value="ECO:0007669"/>
    <property type="project" value="InterPro"/>
</dbReference>
<organism evidence="4 5">
    <name type="scientific">Brevibacillus parabrevis</name>
    <dbReference type="NCBI Taxonomy" id="54914"/>
    <lineage>
        <taxon>Bacteria</taxon>
        <taxon>Bacillati</taxon>
        <taxon>Bacillota</taxon>
        <taxon>Bacilli</taxon>
        <taxon>Bacillales</taxon>
        <taxon>Paenibacillaceae</taxon>
        <taxon>Brevibacillus</taxon>
    </lineage>
</organism>
<comment type="caution">
    <text evidence="4">The sequence shown here is derived from an EMBL/GenBank/DDBJ whole genome shotgun (WGS) entry which is preliminary data.</text>
</comment>
<dbReference type="InterPro" id="IPR036390">
    <property type="entry name" value="WH_DNA-bd_sf"/>
</dbReference>
<dbReference type="InterPro" id="IPR001034">
    <property type="entry name" value="DeoR_HTH"/>
</dbReference>
<dbReference type="SUPFAM" id="SSF46785">
    <property type="entry name" value="Winged helix' DNA-binding domain"/>
    <property type="match status" value="1"/>
</dbReference>
<dbReference type="PROSITE" id="PS51000">
    <property type="entry name" value="HTH_DEOR_2"/>
    <property type="match status" value="1"/>
</dbReference>
<proteinExistence type="predicted"/>
<keyword evidence="2" id="KW-0804">Transcription</keyword>
<evidence type="ECO:0000256" key="1">
    <source>
        <dbReference type="ARBA" id="ARBA00023015"/>
    </source>
</evidence>
<sequence length="303" mass="34800">MNKVERLISIVMILLQKEVMSAGAFASLFGVSKRTILRDMETLGLSNIPIYAVHGVHGGYAIMNTYKLDKRLLNQTDLENVLTALNGLGQLMVSKEVEATIQKIASMVGTASRNSMIQLSFYDWEGRSDLLPILNECQQAIVQNRLVAFDYLDRKGIATHRRVEPHRLHFSERSWYLRGFCLERQTFRTFKLSRTDRFRMEEARFVPRDDSEDHITELDYQSPLVAIKARISPRVKEQFIERYGRKCMDASDPEYLIASISIPQNEDGFRFLAGFGTDVRIMEPSSYVEQFKAFLAAMKDAYS</sequence>
<dbReference type="AlphaFoldDB" id="A0A4Y3PIB6"/>
<name>A0A4Y3PIB6_BREPA</name>
<dbReference type="EMBL" id="BJMH01000005">
    <property type="protein sequence ID" value="GEB31686.1"/>
    <property type="molecule type" value="Genomic_DNA"/>
</dbReference>
<dbReference type="PANTHER" id="PTHR34580:SF1">
    <property type="entry name" value="PROTEIN PAFC"/>
    <property type="match status" value="1"/>
</dbReference>
<dbReference type="InterPro" id="IPR051534">
    <property type="entry name" value="CBASS_pafABC_assoc_protein"/>
</dbReference>
<dbReference type="PIRSF" id="PIRSF016838">
    <property type="entry name" value="PafC"/>
    <property type="match status" value="1"/>
</dbReference>
<dbReference type="Pfam" id="PF13280">
    <property type="entry name" value="WYL"/>
    <property type="match status" value="1"/>
</dbReference>
<dbReference type="PANTHER" id="PTHR34580">
    <property type="match status" value="1"/>
</dbReference>
<dbReference type="RefSeq" id="WP_122964287.1">
    <property type="nucleotide sequence ID" value="NZ_BJMH01000005.1"/>
</dbReference>
<keyword evidence="1" id="KW-0805">Transcription regulation</keyword>
<dbReference type="Gene3D" id="1.10.10.10">
    <property type="entry name" value="Winged helix-like DNA-binding domain superfamily/Winged helix DNA-binding domain"/>
    <property type="match status" value="1"/>
</dbReference>
<dbReference type="PROSITE" id="PS52050">
    <property type="entry name" value="WYL"/>
    <property type="match status" value="1"/>
</dbReference>
<accession>A0A4Y3PIB6</accession>
<evidence type="ECO:0000256" key="2">
    <source>
        <dbReference type="ARBA" id="ARBA00023163"/>
    </source>
</evidence>
<reference evidence="4 5" key="1">
    <citation type="submission" date="2019-06" db="EMBL/GenBank/DDBJ databases">
        <title>Whole genome shotgun sequence of Brevibacillus parabrevis NBRC 12334.</title>
        <authorList>
            <person name="Hosoyama A."/>
            <person name="Uohara A."/>
            <person name="Ohji S."/>
            <person name="Ichikawa N."/>
        </authorList>
    </citation>
    <scope>NUCLEOTIDE SEQUENCE [LARGE SCALE GENOMIC DNA]</scope>
    <source>
        <strain evidence="4 5">NBRC 12334</strain>
    </source>
</reference>
<dbReference type="InterPro" id="IPR036388">
    <property type="entry name" value="WH-like_DNA-bd_sf"/>
</dbReference>
<dbReference type="InterPro" id="IPR026881">
    <property type="entry name" value="WYL_dom"/>
</dbReference>
<dbReference type="InterPro" id="IPR013196">
    <property type="entry name" value="HTH_11"/>
</dbReference>
<protein>
    <submittedName>
        <fullName evidence="4">Transcriptional regulator</fullName>
    </submittedName>
</protein>